<dbReference type="Pfam" id="PF09808">
    <property type="entry name" value="SNAPC1"/>
    <property type="match status" value="1"/>
</dbReference>
<dbReference type="EMBL" id="FN655195">
    <property type="protein sequence ID" value="CBY38353.1"/>
    <property type="molecule type" value="Genomic_DNA"/>
</dbReference>
<name>E4WXV8_OIKDI</name>
<evidence type="ECO:0000313" key="3">
    <source>
        <dbReference type="EMBL" id="CBY38353.1"/>
    </source>
</evidence>
<proteinExistence type="predicted"/>
<accession>E4WXV8</accession>
<reference evidence="1" key="1">
    <citation type="journal article" date="2010" name="Science">
        <title>Plasticity of animal genome architecture unmasked by rapid evolution of a pelagic tunicate.</title>
        <authorList>
            <person name="Denoeud F."/>
            <person name="Henriet S."/>
            <person name="Mungpakdee S."/>
            <person name="Aury J.M."/>
            <person name="Da Silva C."/>
            <person name="Brinkmann H."/>
            <person name="Mikhaleva J."/>
            <person name="Olsen L.C."/>
            <person name="Jubin C."/>
            <person name="Canestro C."/>
            <person name="Bouquet J.M."/>
            <person name="Danks G."/>
            <person name="Poulain J."/>
            <person name="Campsteijn C."/>
            <person name="Adamski M."/>
            <person name="Cross I."/>
            <person name="Yadetie F."/>
            <person name="Muffato M."/>
            <person name="Louis A."/>
            <person name="Butcher S."/>
            <person name="Tsagkogeorga G."/>
            <person name="Konrad A."/>
            <person name="Singh S."/>
            <person name="Jensen M.F."/>
            <person name="Cong E.H."/>
            <person name="Eikeseth-Otteraa H."/>
            <person name="Noel B."/>
            <person name="Anthouard V."/>
            <person name="Porcel B.M."/>
            <person name="Kachouri-Lafond R."/>
            <person name="Nishino A."/>
            <person name="Ugolini M."/>
            <person name="Chourrout P."/>
            <person name="Nishida H."/>
            <person name="Aasland R."/>
            <person name="Huzurbazar S."/>
            <person name="Westhof E."/>
            <person name="Delsuc F."/>
            <person name="Lehrach H."/>
            <person name="Reinhardt R."/>
            <person name="Weissenbach J."/>
            <person name="Roy S.W."/>
            <person name="Artiguenave F."/>
            <person name="Postlethwait J.H."/>
            <person name="Manak J.R."/>
            <person name="Thompson E.M."/>
            <person name="Jaillon O."/>
            <person name="Du Pasquier L."/>
            <person name="Boudinot P."/>
            <person name="Liberles D.A."/>
            <person name="Volff J.N."/>
            <person name="Philippe H."/>
            <person name="Lenhard B."/>
            <person name="Roest Crollius H."/>
            <person name="Wincker P."/>
            <person name="Chourrout D."/>
        </authorList>
    </citation>
    <scope>NUCLEOTIDE SEQUENCE [LARGE SCALE GENOMIC DNA]</scope>
</reference>
<dbReference type="Proteomes" id="UP000001307">
    <property type="component" value="Unassembled WGS sequence"/>
</dbReference>
<sequence length="140" mass="16698">MEAGKKAAGFVTDFDNLLERLKAEGYPQKYQYSEFCRMWQDLNYWKLFNGRRSESDKADFVDSCYHIVIQFFMLPRCGTHVKTICIFMLFALYTGQACLSKRRIRLTYSEFLRIFEFCGDGYENNMTEPYSIFWQLHHLG</sequence>
<protein>
    <submittedName>
        <fullName evidence="1">Uncharacterized protein</fullName>
    </submittedName>
</protein>
<dbReference type="GO" id="GO:0042795">
    <property type="term" value="P:snRNA transcription by RNA polymerase II"/>
    <property type="evidence" value="ECO:0007669"/>
    <property type="project" value="TreeGrafter"/>
</dbReference>
<dbReference type="PANTHER" id="PTHR15131:SF3">
    <property type="entry name" value="SNRNA-ACTIVATING PROTEIN COMPLEX SUBUNIT 1"/>
    <property type="match status" value="1"/>
</dbReference>
<dbReference type="GO" id="GO:0019185">
    <property type="term" value="C:snRNA-activating protein complex"/>
    <property type="evidence" value="ECO:0007669"/>
    <property type="project" value="TreeGrafter"/>
</dbReference>
<dbReference type="GO" id="GO:0043565">
    <property type="term" value="F:sequence-specific DNA binding"/>
    <property type="evidence" value="ECO:0007669"/>
    <property type="project" value="TreeGrafter"/>
</dbReference>
<dbReference type="Proteomes" id="UP000011014">
    <property type="component" value="Unassembled WGS sequence"/>
</dbReference>
<keyword evidence="4" id="KW-1185">Reference proteome</keyword>
<dbReference type="OrthoDB" id="20127at2759"/>
<dbReference type="GO" id="GO:0042796">
    <property type="term" value="P:snRNA transcription by RNA polymerase III"/>
    <property type="evidence" value="ECO:0007669"/>
    <property type="project" value="TreeGrafter"/>
</dbReference>
<dbReference type="PANTHER" id="PTHR15131">
    <property type="entry name" value="SMALL NUCLEAR RNA ACTIVATING COMPLEX, POLYPEPTIDE 1"/>
    <property type="match status" value="1"/>
</dbReference>
<evidence type="ECO:0000313" key="1">
    <source>
        <dbReference type="EMBL" id="CBY22202.1"/>
    </source>
</evidence>
<gene>
    <name evidence="1" type="ORF">GSOID_T00011753001</name>
    <name evidence="2" type="ORF">GSOID_T00030707001</name>
    <name evidence="3" type="ORF">GSOID_T00032287001</name>
</gene>
<dbReference type="EMBL" id="FN654342">
    <property type="protein sequence ID" value="CBY32287.1"/>
    <property type="molecule type" value="Genomic_DNA"/>
</dbReference>
<dbReference type="InterPro" id="IPR019188">
    <property type="entry name" value="SNAPC1"/>
</dbReference>
<evidence type="ECO:0000313" key="4">
    <source>
        <dbReference type="Proteomes" id="UP000001307"/>
    </source>
</evidence>
<organism evidence="1">
    <name type="scientific">Oikopleura dioica</name>
    <name type="common">Tunicate</name>
    <dbReference type="NCBI Taxonomy" id="34765"/>
    <lineage>
        <taxon>Eukaryota</taxon>
        <taxon>Metazoa</taxon>
        <taxon>Chordata</taxon>
        <taxon>Tunicata</taxon>
        <taxon>Appendicularia</taxon>
        <taxon>Copelata</taxon>
        <taxon>Oikopleuridae</taxon>
        <taxon>Oikopleura</taxon>
    </lineage>
</organism>
<dbReference type="AlphaFoldDB" id="E4WXV8"/>
<dbReference type="InParanoid" id="E4WXV8"/>
<dbReference type="EMBL" id="FN653018">
    <property type="protein sequence ID" value="CBY22202.1"/>
    <property type="molecule type" value="Genomic_DNA"/>
</dbReference>
<evidence type="ECO:0000313" key="2">
    <source>
        <dbReference type="EMBL" id="CBY32287.1"/>
    </source>
</evidence>